<dbReference type="Pfam" id="PF07748">
    <property type="entry name" value="Glyco_hydro_38C"/>
    <property type="match status" value="1"/>
</dbReference>
<accession>A0A1M7PRF4</accession>
<dbReference type="EMBL" id="FRBI01000025">
    <property type="protein sequence ID" value="SHN19962.1"/>
    <property type="molecule type" value="Genomic_DNA"/>
</dbReference>
<keyword evidence="2" id="KW-0479">Metal-binding</keyword>
<dbReference type="InterPro" id="IPR000602">
    <property type="entry name" value="Glyco_hydro_38_N"/>
</dbReference>
<dbReference type="InterPro" id="IPR011682">
    <property type="entry name" value="Glyco_hydro_38_C"/>
</dbReference>
<gene>
    <name evidence="7" type="ORF">SAMN05216499_12534</name>
</gene>
<dbReference type="PANTHER" id="PTHR46017">
    <property type="entry name" value="ALPHA-MANNOSIDASE 2C1"/>
    <property type="match status" value="1"/>
</dbReference>
<name>A0A1M7PRF4_9ACTN</name>
<dbReference type="InterPro" id="IPR011330">
    <property type="entry name" value="Glyco_hydro/deAcase_b/a-brl"/>
</dbReference>
<feature type="region of interest" description="Disordered" evidence="5">
    <location>
        <begin position="1"/>
        <end position="54"/>
    </location>
</feature>
<feature type="domain" description="Glycoside hydrolase family 38 central" evidence="6">
    <location>
        <begin position="571"/>
        <end position="649"/>
    </location>
</feature>
<evidence type="ECO:0000259" key="6">
    <source>
        <dbReference type="SMART" id="SM00872"/>
    </source>
</evidence>
<dbReference type="InterPro" id="IPR015341">
    <property type="entry name" value="Glyco_hydro_38_cen"/>
</dbReference>
<dbReference type="SUPFAM" id="SSF88688">
    <property type="entry name" value="Families 57/38 glycoside transferase middle domain"/>
    <property type="match status" value="1"/>
</dbReference>
<dbReference type="InterPro" id="IPR011013">
    <property type="entry name" value="Gal_mutarotase_sf_dom"/>
</dbReference>
<dbReference type="InterPro" id="IPR028995">
    <property type="entry name" value="Glyco_hydro_57/38_cen_sf"/>
</dbReference>
<evidence type="ECO:0000256" key="4">
    <source>
        <dbReference type="ARBA" id="ARBA00023295"/>
    </source>
</evidence>
<dbReference type="Gene3D" id="3.20.110.10">
    <property type="entry name" value="Glycoside hydrolase 38, N terminal domain"/>
    <property type="match status" value="1"/>
</dbReference>
<evidence type="ECO:0000256" key="2">
    <source>
        <dbReference type="ARBA" id="ARBA00022723"/>
    </source>
</evidence>
<dbReference type="Pfam" id="PF09261">
    <property type="entry name" value="Alpha-mann_mid"/>
    <property type="match status" value="1"/>
</dbReference>
<dbReference type="FunFam" id="3.20.110.10:FF:000002">
    <property type="entry name" value="alpha-mannosidase 2C1 isoform X1"/>
    <property type="match status" value="1"/>
</dbReference>
<keyword evidence="4" id="KW-0326">Glycosidase</keyword>
<evidence type="ECO:0000256" key="3">
    <source>
        <dbReference type="ARBA" id="ARBA00022801"/>
    </source>
</evidence>
<comment type="similarity">
    <text evidence="1">Belongs to the glycosyl hydrolase 38 family.</text>
</comment>
<dbReference type="InterPro" id="IPR027291">
    <property type="entry name" value="Glyco_hydro_38_N_sf"/>
</dbReference>
<evidence type="ECO:0000313" key="8">
    <source>
        <dbReference type="Proteomes" id="UP000184111"/>
    </source>
</evidence>
<sequence length="1082" mass="117097">MFGACSCKAEEGGDAEPPSTDDNAADVRAGRRDAAEIHPTGPSRPSSRKSTPVHDDRHIVEERITKFLAQAVRPALYSATADLDLAAWHVPGEPVPVADALAAVYEPVALGDTWGGPWSTSWLKATASIPREWAGRRVEAVFDLGFDPALGPGGQAEGFVHDAAGSPIQGLHPHHRSVLLARCAAGGEPVDLLVELAANPMIEGAKSVGTHFGSKETAGTAHLYQLREAHLAVREDAVWHLLHDMEVLDELMRQLPVGGSRRHEILRALAHAIDAVDVKDVAGTAQAARDRLADVLSRPAYASAHTVTAVGHAHIDSAWLWPIRETVRKCARTFTNMTTLAEEYPELVFACSSAQQYAWIKERRPEVFERIKKAVSDGNWAPVGGMWVEADGNLPGGEALARQLVYGRRFFAEEFGIAQEGVWLPDSFGYTAAYPQLAKLAGASWFLTQKLSWNETNRLPHHTFDWEGIDGTRIFTHFPPVDTYNAALTGAELAHAESNFADKGAATRSLAPFGFGDGGGGPTREMLEKARRLRNLEGSTRVEVGDPGDFFAAARAEYDRLPVWRGELYLENHRGTYTSQARTKRGNRRAEALLREAELWSVAAAVRGGAPYPYERLESIWQRVLLHQFHDILPGSSIAWVHQEAEAVHAQLQAELAEVIGTALAGGEGLAFFNAGPYARREVAVLPAGAVREGGQPLRDGRQAVLVEAPALGSGRAVPAGALPPVTAGTEDGTAVLDNGVLRVVIDADGLVRSAYDLRARREAIAPGSAGNLLQLHPDDPNLWSAWNIDGYYRDTVRDLTDAVSVELAESGPLLASVRVERAFGASHLVQHLELTAGSDRLTVRTDIDWQERDTLLKAAWPVNVHADTESAEIQFGHVRRPTHENTSWDAARFELWAHRWVHLGEHGWGAAVVNDSTYGHDVSRRTREDGGTTTTLRLSLLRSPHSPDPQADRGRHRFSYALVVGAGIGDAIAAGYAVNLPLRPAGAAPAGGAPLIDVDNPDITVETVKLADDRSGDVVVRLYESRGGTARGALRAGFAVAGAEITDLLEDPVRRLDPGADGSLPLDLRPFQILTLRLRRT</sequence>
<dbReference type="Gene3D" id="2.70.98.30">
    <property type="entry name" value="Golgi alpha-mannosidase II, domain 4"/>
    <property type="match status" value="1"/>
</dbReference>
<dbReference type="InterPro" id="IPR037094">
    <property type="entry name" value="Glyco_hydro_38_cen_sf"/>
</dbReference>
<dbReference type="InterPro" id="IPR041147">
    <property type="entry name" value="GH38_C"/>
</dbReference>
<dbReference type="GO" id="GO:0046872">
    <property type="term" value="F:metal ion binding"/>
    <property type="evidence" value="ECO:0007669"/>
    <property type="project" value="UniProtKB-KW"/>
</dbReference>
<dbReference type="Gene3D" id="1.20.1270.50">
    <property type="entry name" value="Glycoside hydrolase family 38, central domain"/>
    <property type="match status" value="1"/>
</dbReference>
<dbReference type="PANTHER" id="PTHR46017:SF1">
    <property type="entry name" value="ALPHA-MANNOSIDASE 2C1"/>
    <property type="match status" value="1"/>
</dbReference>
<evidence type="ECO:0000313" key="7">
    <source>
        <dbReference type="EMBL" id="SHN19962.1"/>
    </source>
</evidence>
<organism evidence="7 8">
    <name type="scientific">Actinacidiphila paucisporea</name>
    <dbReference type="NCBI Taxonomy" id="310782"/>
    <lineage>
        <taxon>Bacteria</taxon>
        <taxon>Bacillati</taxon>
        <taxon>Actinomycetota</taxon>
        <taxon>Actinomycetes</taxon>
        <taxon>Kitasatosporales</taxon>
        <taxon>Streptomycetaceae</taxon>
        <taxon>Actinacidiphila</taxon>
    </lineage>
</organism>
<protein>
    <submittedName>
        <fullName evidence="7">Alpha-mannosidase</fullName>
    </submittedName>
</protein>
<dbReference type="GO" id="GO:0006013">
    <property type="term" value="P:mannose metabolic process"/>
    <property type="evidence" value="ECO:0007669"/>
    <property type="project" value="InterPro"/>
</dbReference>
<dbReference type="SUPFAM" id="SSF74650">
    <property type="entry name" value="Galactose mutarotase-like"/>
    <property type="match status" value="1"/>
</dbReference>
<dbReference type="Proteomes" id="UP000184111">
    <property type="component" value="Unassembled WGS sequence"/>
</dbReference>
<dbReference type="InterPro" id="IPR054723">
    <property type="entry name" value="Ams1-like_N"/>
</dbReference>
<keyword evidence="3" id="KW-0378">Hydrolase</keyword>
<dbReference type="Pfam" id="PF22907">
    <property type="entry name" value="Ams1-like_1st"/>
    <property type="match status" value="1"/>
</dbReference>
<evidence type="ECO:0000256" key="5">
    <source>
        <dbReference type="SAM" id="MobiDB-lite"/>
    </source>
</evidence>
<reference evidence="7 8" key="1">
    <citation type="submission" date="2016-11" db="EMBL/GenBank/DDBJ databases">
        <authorList>
            <person name="Jaros S."/>
            <person name="Januszkiewicz K."/>
            <person name="Wedrychowicz H."/>
        </authorList>
    </citation>
    <scope>NUCLEOTIDE SEQUENCE [LARGE SCALE GENOMIC DNA]</scope>
    <source>
        <strain evidence="7 8">CGMCC 4.2025</strain>
    </source>
</reference>
<dbReference type="FunFam" id="1.20.1270.50:FF:000004">
    <property type="entry name" value="alpha-mannosidase 2C1 isoform X1"/>
    <property type="match status" value="1"/>
</dbReference>
<dbReference type="GO" id="GO:0030246">
    <property type="term" value="F:carbohydrate binding"/>
    <property type="evidence" value="ECO:0007669"/>
    <property type="project" value="InterPro"/>
</dbReference>
<dbReference type="AlphaFoldDB" id="A0A1M7PRF4"/>
<keyword evidence="8" id="KW-1185">Reference proteome</keyword>
<dbReference type="GO" id="GO:0004559">
    <property type="term" value="F:alpha-mannosidase activity"/>
    <property type="evidence" value="ECO:0007669"/>
    <property type="project" value="InterPro"/>
</dbReference>
<proteinExistence type="inferred from homology"/>
<dbReference type="Pfam" id="PF17677">
    <property type="entry name" value="Glyco_hydro38C2"/>
    <property type="match status" value="1"/>
</dbReference>
<dbReference type="STRING" id="310782.SAMN05216499_12534"/>
<dbReference type="SUPFAM" id="SSF88713">
    <property type="entry name" value="Glycoside hydrolase/deacetylase"/>
    <property type="match status" value="1"/>
</dbReference>
<dbReference type="Pfam" id="PF01074">
    <property type="entry name" value="Glyco_hydro_38N"/>
    <property type="match status" value="1"/>
</dbReference>
<dbReference type="GO" id="GO:0009313">
    <property type="term" value="P:oligosaccharide catabolic process"/>
    <property type="evidence" value="ECO:0007669"/>
    <property type="project" value="TreeGrafter"/>
</dbReference>
<dbReference type="SMART" id="SM00872">
    <property type="entry name" value="Alpha-mann_mid"/>
    <property type="match status" value="1"/>
</dbReference>
<dbReference type="CDD" id="cd10789">
    <property type="entry name" value="GH38N_AMII_ER_cytosolic"/>
    <property type="match status" value="1"/>
</dbReference>
<evidence type="ECO:0000256" key="1">
    <source>
        <dbReference type="ARBA" id="ARBA00009792"/>
    </source>
</evidence>